<dbReference type="Proteomes" id="UP000248214">
    <property type="component" value="Unassembled WGS sequence"/>
</dbReference>
<keyword evidence="2" id="KW-1185">Reference proteome</keyword>
<proteinExistence type="predicted"/>
<dbReference type="OrthoDB" id="2969753at2"/>
<name>A0A323TK00_9BACI</name>
<sequence>MNPVIRELINQKVRQLTLKELIKLSHKEGMSLTVKEARHILSIIQEKPFDIADKKRVTEIKKQLELEFPSHYDKAFQLLKPYESYLE</sequence>
<evidence type="ECO:0000313" key="1">
    <source>
        <dbReference type="EMBL" id="PYZ94274.1"/>
    </source>
</evidence>
<protein>
    <recommendedName>
        <fullName evidence="3">DUF2624 domain-containing protein</fullName>
    </recommendedName>
</protein>
<evidence type="ECO:0000313" key="2">
    <source>
        <dbReference type="Proteomes" id="UP000248214"/>
    </source>
</evidence>
<comment type="caution">
    <text evidence="1">The sequence shown here is derived from an EMBL/GenBank/DDBJ whole genome shotgun (WGS) entry which is preliminary data.</text>
</comment>
<dbReference type="Pfam" id="PF11116">
    <property type="entry name" value="DUF2624"/>
    <property type="match status" value="1"/>
</dbReference>
<dbReference type="InterPro" id="IPR020277">
    <property type="entry name" value="DUF2624"/>
</dbReference>
<evidence type="ECO:0008006" key="3">
    <source>
        <dbReference type="Google" id="ProtNLM"/>
    </source>
</evidence>
<reference evidence="1 2" key="1">
    <citation type="submission" date="2017-10" db="EMBL/GenBank/DDBJ databases">
        <title>Bacillus sp. nov., a halophilic bacterium isolated from a Keqin Lake.</title>
        <authorList>
            <person name="Wang H."/>
        </authorList>
    </citation>
    <scope>NUCLEOTIDE SEQUENCE [LARGE SCALE GENOMIC DNA]</scope>
    <source>
        <strain evidence="1 2">KQ-12</strain>
    </source>
</reference>
<gene>
    <name evidence="1" type="ORF">CR194_01675</name>
</gene>
<dbReference type="AlphaFoldDB" id="A0A323TK00"/>
<dbReference type="EMBL" id="PDOD01000001">
    <property type="protein sequence ID" value="PYZ94274.1"/>
    <property type="molecule type" value="Genomic_DNA"/>
</dbReference>
<organism evidence="1 2">
    <name type="scientific">Salipaludibacillus keqinensis</name>
    <dbReference type="NCBI Taxonomy" id="2045207"/>
    <lineage>
        <taxon>Bacteria</taxon>
        <taxon>Bacillati</taxon>
        <taxon>Bacillota</taxon>
        <taxon>Bacilli</taxon>
        <taxon>Bacillales</taxon>
        <taxon>Bacillaceae</taxon>
    </lineage>
</organism>
<accession>A0A323TK00</accession>
<dbReference type="RefSeq" id="WP_110607909.1">
    <property type="nucleotide sequence ID" value="NZ_PDOD01000001.1"/>
</dbReference>